<evidence type="ECO:0000256" key="8">
    <source>
        <dbReference type="SAM" id="MobiDB-lite"/>
    </source>
</evidence>
<dbReference type="InterPro" id="IPR004171">
    <property type="entry name" value="cAMP_dep_PKI"/>
</dbReference>
<dbReference type="CDD" id="cd00842">
    <property type="entry name" value="MPP_ASMase"/>
    <property type="match status" value="1"/>
</dbReference>
<dbReference type="GO" id="GO:0005615">
    <property type="term" value="C:extracellular space"/>
    <property type="evidence" value="ECO:0007669"/>
    <property type="project" value="TreeGrafter"/>
</dbReference>
<comment type="caution">
    <text evidence="11">The sequence shown here is derived from an EMBL/GenBank/DDBJ whole genome shotgun (WGS) entry which is preliminary data.</text>
</comment>
<dbReference type="PANTHER" id="PTHR10340:SF24">
    <property type="entry name" value="ACID SPHINGOMYELINASE-LIKE PHOSPHODIESTERASE 3A"/>
    <property type="match status" value="1"/>
</dbReference>
<dbReference type="Gene3D" id="3.60.21.10">
    <property type="match status" value="1"/>
</dbReference>
<keyword evidence="7" id="KW-0325">Glycoprotein</keyword>
<accession>A0AAD7WGI0</accession>
<dbReference type="InterPro" id="IPR012674">
    <property type="entry name" value="Calycin"/>
</dbReference>
<dbReference type="GO" id="GO:0008289">
    <property type="term" value="F:lipid binding"/>
    <property type="evidence" value="ECO:0007669"/>
    <property type="project" value="InterPro"/>
</dbReference>
<gene>
    <name evidence="11" type="ORF">AAFF_G00021180</name>
</gene>
<evidence type="ECO:0008006" key="13">
    <source>
        <dbReference type="Google" id="ProtNLM"/>
    </source>
</evidence>
<evidence type="ECO:0000256" key="3">
    <source>
        <dbReference type="ARBA" id="ARBA00008234"/>
    </source>
</evidence>
<dbReference type="InterPro" id="IPR041805">
    <property type="entry name" value="ASMase/PPN1_MPP"/>
</dbReference>
<feature type="domain" description="Calcineurin-like phosphoesterase" evidence="10">
    <location>
        <begin position="174"/>
        <end position="429"/>
    </location>
</feature>
<dbReference type="PRINTS" id="PR00178">
    <property type="entry name" value="FATTYACIDBP"/>
</dbReference>
<dbReference type="InterPro" id="IPR000463">
    <property type="entry name" value="Fatty_acid-bd"/>
</dbReference>
<reference evidence="11" key="1">
    <citation type="journal article" date="2023" name="Science">
        <title>Genome structures resolve the early diversification of teleost fishes.</title>
        <authorList>
            <person name="Parey E."/>
            <person name="Louis A."/>
            <person name="Montfort J."/>
            <person name="Bouchez O."/>
            <person name="Roques C."/>
            <person name="Iampietro C."/>
            <person name="Lluch J."/>
            <person name="Castinel A."/>
            <person name="Donnadieu C."/>
            <person name="Desvignes T."/>
            <person name="Floi Bucao C."/>
            <person name="Jouanno E."/>
            <person name="Wen M."/>
            <person name="Mejri S."/>
            <person name="Dirks R."/>
            <person name="Jansen H."/>
            <person name="Henkel C."/>
            <person name="Chen W.J."/>
            <person name="Zahm M."/>
            <person name="Cabau C."/>
            <person name="Klopp C."/>
            <person name="Thompson A.W."/>
            <person name="Robinson-Rechavi M."/>
            <person name="Braasch I."/>
            <person name="Lecointre G."/>
            <person name="Bobe J."/>
            <person name="Postlethwait J.H."/>
            <person name="Berthelot C."/>
            <person name="Roest Crollius H."/>
            <person name="Guiguen Y."/>
        </authorList>
    </citation>
    <scope>NUCLEOTIDE SEQUENCE</scope>
    <source>
        <strain evidence="11">NC1722</strain>
    </source>
</reference>
<dbReference type="SUPFAM" id="SSF56300">
    <property type="entry name" value="Metallo-dependent phosphatases"/>
    <property type="match status" value="1"/>
</dbReference>
<dbReference type="GO" id="GO:0004862">
    <property type="term" value="F:cAMP-dependent protein kinase inhibitor activity"/>
    <property type="evidence" value="ECO:0007669"/>
    <property type="project" value="InterPro"/>
</dbReference>
<comment type="similarity">
    <text evidence="2">Belongs to the PKI family.</text>
</comment>
<evidence type="ECO:0000256" key="2">
    <source>
        <dbReference type="ARBA" id="ARBA00006393"/>
    </source>
</evidence>
<dbReference type="InterPro" id="IPR029052">
    <property type="entry name" value="Metallo-depent_PP-like"/>
</dbReference>
<evidence type="ECO:0000256" key="1">
    <source>
        <dbReference type="ARBA" id="ARBA00002844"/>
    </source>
</evidence>
<dbReference type="EMBL" id="JAINUG010000108">
    <property type="protein sequence ID" value="KAJ8396251.1"/>
    <property type="molecule type" value="Genomic_DNA"/>
</dbReference>
<feature type="region of interest" description="Disordered" evidence="8">
    <location>
        <begin position="1"/>
        <end position="72"/>
    </location>
</feature>
<dbReference type="PANTHER" id="PTHR10340">
    <property type="entry name" value="SPHINGOMYELIN PHOSPHODIESTERASE"/>
    <property type="match status" value="1"/>
</dbReference>
<dbReference type="SUPFAM" id="SSF50814">
    <property type="entry name" value="Lipocalins"/>
    <property type="match status" value="1"/>
</dbReference>
<evidence type="ECO:0000256" key="7">
    <source>
        <dbReference type="ARBA" id="ARBA00023180"/>
    </source>
</evidence>
<evidence type="ECO:0000313" key="11">
    <source>
        <dbReference type="EMBL" id="KAJ8396251.1"/>
    </source>
</evidence>
<dbReference type="Pfam" id="PF00061">
    <property type="entry name" value="Lipocalin"/>
    <property type="match status" value="1"/>
</dbReference>
<dbReference type="AlphaFoldDB" id="A0AAD7WGI0"/>
<name>A0AAD7WGI0_9TELE</name>
<comment type="function">
    <text evidence="1">Extremely potent competitive inhibitor of cAMP-dependent protein kinase activity, this protein interacts with the catalytic subunit of the enzyme after the cAMP-induced dissociation of its regulatory chains.</text>
</comment>
<comment type="similarity">
    <text evidence="4">Belongs to the calycin superfamily. Fatty-acid binding protein (FABP) family.</text>
</comment>
<dbReference type="Pfam" id="PF02827">
    <property type="entry name" value="PKI"/>
    <property type="match status" value="1"/>
</dbReference>
<evidence type="ECO:0000259" key="9">
    <source>
        <dbReference type="Pfam" id="PF00061"/>
    </source>
</evidence>
<keyword evidence="5" id="KW-0378">Hydrolase</keyword>
<comment type="similarity">
    <text evidence="3">Belongs to the acid sphingomyelinase family.</text>
</comment>
<dbReference type="Gene3D" id="2.40.128.20">
    <property type="match status" value="1"/>
</dbReference>
<dbReference type="FunFam" id="2.40.128.20:FF:000001">
    <property type="entry name" value="Fatty acid-binding protein, adipocyte"/>
    <property type="match status" value="1"/>
</dbReference>
<dbReference type="FunFam" id="3.60.21.10:FF:000143">
    <property type="entry name" value="Acid sphingomyelinase-like phosphodiesterase"/>
    <property type="match status" value="1"/>
</dbReference>
<dbReference type="Proteomes" id="UP001221898">
    <property type="component" value="Unassembled WGS sequence"/>
</dbReference>
<evidence type="ECO:0000313" key="12">
    <source>
        <dbReference type="Proteomes" id="UP001221898"/>
    </source>
</evidence>
<sequence>MTDVEPVVTDFAATGRTGRRNALPDILGSTAGAGTSDLPDKLAELTVSDDGEQSGEGSAAEASGSPEDKEKLVDSENFDEYMKALGVGFATRQVGNVTKPTVIIGKEGDKVVVKTQSTFKNTEISFKLGEEFDESTADDRQCKSVVSLEGDKLVHVQKWDGKETKFVREIQDGKFWHISDLHLDPTYHITDDHTKVCLSSKGYPASNPGLFGDFMCDSPYKLIQSAFQFMREVEPLPDFIIWTGDSPPHVPAKELSTDIVIHIISNMTHTIREFFPDLTIYPALGNHDYWPQDQFPMVTNEIYQAVANLWEPWLRPEALTTLRKGGFYSQVIRPNLRLVSLNTNLYYSPNNVTVNITDPAGQFEWLQDTLETCRQSDEKAYIIAHVPMGYLPFASGTTAVRECYNERLVEIFRKYSDVVAGHFYGHTHRDSIMVLLDHEGYQSHSTSFSSKAQQCMFLLRRLRSFDVRKDILTVVYKSLIESVLTFNITSWWWGEESAAHSAPFVCGVAPPLSGCRQPLQDGLLPCISGGILGPGRMRVDGQMLARAAYPTS</sequence>
<feature type="domain" description="Lipocalin/cytosolic fatty-acid binding" evidence="9">
    <location>
        <begin position="72"/>
        <end position="171"/>
    </location>
</feature>
<dbReference type="InterPro" id="IPR000566">
    <property type="entry name" value="Lipocln_cytosolic_FA-bd_dom"/>
</dbReference>
<dbReference type="GO" id="GO:0008081">
    <property type="term" value="F:phosphoric diester hydrolase activity"/>
    <property type="evidence" value="ECO:0007669"/>
    <property type="project" value="TreeGrafter"/>
</dbReference>
<evidence type="ECO:0000256" key="5">
    <source>
        <dbReference type="ARBA" id="ARBA00022801"/>
    </source>
</evidence>
<evidence type="ECO:0000256" key="6">
    <source>
        <dbReference type="ARBA" id="ARBA00023013"/>
    </source>
</evidence>
<evidence type="ECO:0000259" key="10">
    <source>
        <dbReference type="Pfam" id="PF00149"/>
    </source>
</evidence>
<dbReference type="Pfam" id="PF00149">
    <property type="entry name" value="Metallophos"/>
    <property type="match status" value="1"/>
</dbReference>
<organism evidence="11 12">
    <name type="scientific">Aldrovandia affinis</name>
    <dbReference type="NCBI Taxonomy" id="143900"/>
    <lineage>
        <taxon>Eukaryota</taxon>
        <taxon>Metazoa</taxon>
        <taxon>Chordata</taxon>
        <taxon>Craniata</taxon>
        <taxon>Vertebrata</taxon>
        <taxon>Euteleostomi</taxon>
        <taxon>Actinopterygii</taxon>
        <taxon>Neopterygii</taxon>
        <taxon>Teleostei</taxon>
        <taxon>Notacanthiformes</taxon>
        <taxon>Halosauridae</taxon>
        <taxon>Aldrovandia</taxon>
    </lineage>
</organism>
<proteinExistence type="inferred from homology"/>
<evidence type="ECO:0000256" key="4">
    <source>
        <dbReference type="ARBA" id="ARBA00008390"/>
    </source>
</evidence>
<dbReference type="InterPro" id="IPR004843">
    <property type="entry name" value="Calcineurin-like_PHP"/>
</dbReference>
<keyword evidence="12" id="KW-1185">Reference proteome</keyword>
<keyword evidence="6" id="KW-0649">Protein kinase inhibitor</keyword>
<feature type="compositionally biased region" description="Low complexity" evidence="8">
    <location>
        <begin position="55"/>
        <end position="65"/>
    </location>
</feature>
<protein>
    <recommendedName>
        <fullName evidence="13">Sphingomyelin phosphodiesterase</fullName>
    </recommendedName>
</protein>